<sequence>MDNLPVQHLHMWNFYQYIHFHPKHILVKFIQVCTYLLLCLNKLLNNLNIFHPSICIRF</sequence>
<dbReference type="Proteomes" id="UP000692954">
    <property type="component" value="Unassembled WGS sequence"/>
</dbReference>
<dbReference type="AlphaFoldDB" id="A0A8S1L7X3"/>
<protein>
    <submittedName>
        <fullName evidence="1">Uncharacterized protein</fullName>
    </submittedName>
</protein>
<evidence type="ECO:0000313" key="1">
    <source>
        <dbReference type="EMBL" id="CAD8061693.1"/>
    </source>
</evidence>
<dbReference type="EMBL" id="CAJJDN010000015">
    <property type="protein sequence ID" value="CAD8061693.1"/>
    <property type="molecule type" value="Genomic_DNA"/>
</dbReference>
<organism evidence="1 2">
    <name type="scientific">Paramecium sonneborni</name>
    <dbReference type="NCBI Taxonomy" id="65129"/>
    <lineage>
        <taxon>Eukaryota</taxon>
        <taxon>Sar</taxon>
        <taxon>Alveolata</taxon>
        <taxon>Ciliophora</taxon>
        <taxon>Intramacronucleata</taxon>
        <taxon>Oligohymenophorea</taxon>
        <taxon>Peniculida</taxon>
        <taxon>Parameciidae</taxon>
        <taxon>Paramecium</taxon>
    </lineage>
</organism>
<accession>A0A8S1L7X3</accession>
<name>A0A8S1L7X3_9CILI</name>
<gene>
    <name evidence="1" type="ORF">PSON_ATCC_30995.1.T0150461</name>
</gene>
<comment type="caution">
    <text evidence="1">The sequence shown here is derived from an EMBL/GenBank/DDBJ whole genome shotgun (WGS) entry which is preliminary data.</text>
</comment>
<reference evidence="1" key="1">
    <citation type="submission" date="2021-01" db="EMBL/GenBank/DDBJ databases">
        <authorList>
            <consortium name="Genoscope - CEA"/>
            <person name="William W."/>
        </authorList>
    </citation>
    <scope>NUCLEOTIDE SEQUENCE</scope>
</reference>
<keyword evidence="2" id="KW-1185">Reference proteome</keyword>
<proteinExistence type="predicted"/>
<evidence type="ECO:0000313" key="2">
    <source>
        <dbReference type="Proteomes" id="UP000692954"/>
    </source>
</evidence>